<keyword evidence="2" id="KW-1185">Reference proteome</keyword>
<evidence type="ECO:0000313" key="2">
    <source>
        <dbReference type="Proteomes" id="UP001501371"/>
    </source>
</evidence>
<dbReference type="RefSeq" id="WP_344270045.1">
    <property type="nucleotide sequence ID" value="NZ_BAAAKV010000004.1"/>
</dbReference>
<organism evidence="1 2">
    <name type="scientific">Streptomyces hebeiensis</name>
    <dbReference type="NCBI Taxonomy" id="229486"/>
    <lineage>
        <taxon>Bacteria</taxon>
        <taxon>Bacillati</taxon>
        <taxon>Actinomycetota</taxon>
        <taxon>Actinomycetes</taxon>
        <taxon>Kitasatosporales</taxon>
        <taxon>Streptomycetaceae</taxon>
        <taxon>Streptomyces</taxon>
    </lineage>
</organism>
<comment type="caution">
    <text evidence="1">The sequence shown here is derived from an EMBL/GenBank/DDBJ whole genome shotgun (WGS) entry which is preliminary data.</text>
</comment>
<dbReference type="EMBL" id="BAAAKV010000004">
    <property type="protein sequence ID" value="GAA1154031.1"/>
    <property type="molecule type" value="Genomic_DNA"/>
</dbReference>
<proteinExistence type="predicted"/>
<name>A0ABN1UIW7_9ACTN</name>
<sequence length="87" mass="9619">MDTHGPHKPRERLGEYDGIAEVAVLDGGPADGVRMRVMDRPSVVQVTYPCEPDGPTGGAEVGAFYVYRRDPRVRESPLRYGYDRASP</sequence>
<gene>
    <name evidence="1" type="ORF">GCM10009654_06960</name>
</gene>
<protein>
    <submittedName>
        <fullName evidence="1">Uncharacterized protein</fullName>
    </submittedName>
</protein>
<reference evidence="1 2" key="1">
    <citation type="journal article" date="2019" name="Int. J. Syst. Evol. Microbiol.">
        <title>The Global Catalogue of Microorganisms (GCM) 10K type strain sequencing project: providing services to taxonomists for standard genome sequencing and annotation.</title>
        <authorList>
            <consortium name="The Broad Institute Genomics Platform"/>
            <consortium name="The Broad Institute Genome Sequencing Center for Infectious Disease"/>
            <person name="Wu L."/>
            <person name="Ma J."/>
        </authorList>
    </citation>
    <scope>NUCLEOTIDE SEQUENCE [LARGE SCALE GENOMIC DNA]</scope>
    <source>
        <strain evidence="1 2">JCM 12696</strain>
    </source>
</reference>
<dbReference type="Proteomes" id="UP001501371">
    <property type="component" value="Unassembled WGS sequence"/>
</dbReference>
<evidence type="ECO:0000313" key="1">
    <source>
        <dbReference type="EMBL" id="GAA1154031.1"/>
    </source>
</evidence>
<accession>A0ABN1UIW7</accession>